<protein>
    <recommendedName>
        <fullName evidence="1">DUF222 domain-containing protein</fullName>
    </recommendedName>
</protein>
<dbReference type="InterPro" id="IPR003870">
    <property type="entry name" value="DUF222"/>
</dbReference>
<feature type="domain" description="DUF222" evidence="1">
    <location>
        <begin position="150"/>
        <end position="368"/>
    </location>
</feature>
<gene>
    <name evidence="2" type="ORF">AVDCRST_MAG07-2983</name>
</gene>
<organism evidence="2">
    <name type="scientific">uncultured Frankineae bacterium</name>
    <dbReference type="NCBI Taxonomy" id="437475"/>
    <lineage>
        <taxon>Bacteria</taxon>
        <taxon>Bacillati</taxon>
        <taxon>Actinomycetota</taxon>
        <taxon>Actinomycetes</taxon>
        <taxon>Frankiales</taxon>
        <taxon>environmental samples</taxon>
    </lineage>
</organism>
<dbReference type="Pfam" id="PF02720">
    <property type="entry name" value="DUF222"/>
    <property type="match status" value="1"/>
</dbReference>
<name>A0A6J4M774_9ACTN</name>
<dbReference type="CDD" id="cd00085">
    <property type="entry name" value="HNHc"/>
    <property type="match status" value="1"/>
</dbReference>
<evidence type="ECO:0000313" key="2">
    <source>
        <dbReference type="EMBL" id="CAA9350664.1"/>
    </source>
</evidence>
<dbReference type="InterPro" id="IPR003615">
    <property type="entry name" value="HNH_nuc"/>
</dbReference>
<accession>A0A6J4M774</accession>
<reference evidence="2" key="1">
    <citation type="submission" date="2020-02" db="EMBL/GenBank/DDBJ databases">
        <authorList>
            <person name="Meier V. D."/>
        </authorList>
    </citation>
    <scope>NUCLEOTIDE SEQUENCE</scope>
    <source>
        <strain evidence="2">AVDCRST_MAG07</strain>
    </source>
</reference>
<dbReference type="EMBL" id="CADCUB010000143">
    <property type="protein sequence ID" value="CAA9350664.1"/>
    <property type="molecule type" value="Genomic_DNA"/>
</dbReference>
<sequence>MLLQQLELLRQVVLTRIADVDVRQLHTLVDAPSTGTWLAAQQTSVTRTEVALARRLTSFPELAAAVDDGHLCVAVAAKVAAALVKVRPYVDRPDGLIDGQPAEPTVQAVVMDGVLGLICEARGAMSDSDPLLEGLHEALAAVAESGAAQLQRLTAGFVLLARHLEPHAVPAALDQLVDALLPNQLERRAREGHDARGFRMRLKDDGSGWLVTRGDLDLECGELLSTVLSAELAVDADGPADTSAFEQARQAGWQPGDELPAGCSAPRSLDQRRHDALRNGLRRYLDSGVAGLRDKVAPHLSVTVGIDALADRPGARPPVAASGARLPRSLVRTWWCDSSVTRFVLSLGRRVLEVSHTERTLKAHERRAKRIETGGRCQGAGCRRGPGDRLVPHHADPWARHGTTSLGDTVLLCEATHHDLHSGGHTIRLKDGRRLGPDGWVSAVAS</sequence>
<evidence type="ECO:0000259" key="1">
    <source>
        <dbReference type="Pfam" id="PF02720"/>
    </source>
</evidence>
<dbReference type="AlphaFoldDB" id="A0A6J4M774"/>
<proteinExistence type="predicted"/>